<evidence type="ECO:0000256" key="1">
    <source>
        <dbReference type="SAM" id="Phobius"/>
    </source>
</evidence>
<dbReference type="EMBL" id="PXXO01000001">
    <property type="protein sequence ID" value="PSJ07238.1"/>
    <property type="molecule type" value="Genomic_DNA"/>
</dbReference>
<dbReference type="InterPro" id="IPR005182">
    <property type="entry name" value="YdbS-like_PH"/>
</dbReference>
<dbReference type="Pfam" id="PF03703">
    <property type="entry name" value="bPH_2"/>
    <property type="match status" value="1"/>
</dbReference>
<keyword evidence="1" id="KW-0472">Membrane</keyword>
<gene>
    <name evidence="3" type="ORF">C7K55_00290</name>
</gene>
<accession>A0A2P7N184</accession>
<comment type="caution">
    <text evidence="3">The sequence shown here is derived from an EMBL/GenBank/DDBJ whole genome shotgun (WGS) entry which is preliminary data.</text>
</comment>
<keyword evidence="1" id="KW-0812">Transmembrane</keyword>
<keyword evidence="1" id="KW-1133">Transmembrane helix</keyword>
<feature type="domain" description="YdbS-like PH" evidence="2">
    <location>
        <begin position="46"/>
        <end position="119"/>
    </location>
</feature>
<evidence type="ECO:0000259" key="2">
    <source>
        <dbReference type="Pfam" id="PF03703"/>
    </source>
</evidence>
<dbReference type="AlphaFoldDB" id="A0A2P7N184"/>
<evidence type="ECO:0000313" key="4">
    <source>
        <dbReference type="Proteomes" id="UP000243002"/>
    </source>
</evidence>
<keyword evidence="4" id="KW-1185">Reference proteome</keyword>
<dbReference type="PANTHER" id="PTHR35688:SF2">
    <property type="entry name" value="NAD(P)-LINKED OXIDOREDUCTASE SUPERFAMILY PROTEIN"/>
    <property type="match status" value="1"/>
</dbReference>
<dbReference type="Proteomes" id="UP000243002">
    <property type="component" value="Unassembled WGS sequence"/>
</dbReference>
<sequence>MSTAPATSIEESVFYEGGPAKGDLIFNLVLGLTLIGIPFAIGAIVRAFWLRFRITSRRIEVNGGWLGRDRTQVVYSQIREVRSVPRGFGLWGDMVLVLNDGSKLEMRAVPGFRDLEAYIEERRQAKRSTPKGMAA</sequence>
<reference evidence="3 4" key="1">
    <citation type="journal article" date="2018" name="Environ. Microbiol.">
        <title>Ecological and genomic features of two widespread freshwater picocyanobacteria.</title>
        <authorList>
            <person name="Cabello-Yeves P.J."/>
            <person name="Picazo A."/>
            <person name="Camacho A."/>
            <person name="Callieri C."/>
            <person name="Rosselli R."/>
            <person name="Roda-Garcia J.J."/>
            <person name="Coutinho F.H."/>
            <person name="Rodriguez-Valera F."/>
        </authorList>
    </citation>
    <scope>NUCLEOTIDE SEQUENCE [LARGE SCALE GENOMIC DNA]</scope>
    <source>
        <strain evidence="3 4">Tous</strain>
    </source>
</reference>
<name>A0A2P7N184_9CYAN</name>
<feature type="transmembrane region" description="Helical" evidence="1">
    <location>
        <begin position="24"/>
        <end position="49"/>
    </location>
</feature>
<dbReference type="PANTHER" id="PTHR35688">
    <property type="entry name" value="NAD(P)-LINKED OXIDOREDUCTASE SUPERFAMILY PROTEIN"/>
    <property type="match status" value="1"/>
</dbReference>
<protein>
    <submittedName>
        <fullName evidence="3">Ribonuclease P</fullName>
    </submittedName>
</protein>
<dbReference type="RefSeq" id="WP_106501423.1">
    <property type="nucleotide sequence ID" value="NZ_PXXO01000001.1"/>
</dbReference>
<evidence type="ECO:0000313" key="3">
    <source>
        <dbReference type="EMBL" id="PSJ07238.1"/>
    </source>
</evidence>
<dbReference type="OrthoDB" id="512269at2"/>
<proteinExistence type="predicted"/>
<organism evidence="3 4">
    <name type="scientific">Cyanobium usitatum str. Tous</name>
    <dbReference type="NCBI Taxonomy" id="2116684"/>
    <lineage>
        <taxon>Bacteria</taxon>
        <taxon>Bacillati</taxon>
        <taxon>Cyanobacteriota</taxon>
        <taxon>Cyanophyceae</taxon>
        <taxon>Synechococcales</taxon>
        <taxon>Prochlorococcaceae</taxon>
        <taxon>Cyanobium</taxon>
    </lineage>
</organism>